<dbReference type="CDD" id="cd02440">
    <property type="entry name" value="AdoMet_MTases"/>
    <property type="match status" value="1"/>
</dbReference>
<evidence type="ECO:0000313" key="7">
    <source>
        <dbReference type="EMBL" id="TCT30230.1"/>
    </source>
</evidence>
<dbReference type="EMBL" id="SMAR01000046">
    <property type="protein sequence ID" value="TCT30230.1"/>
    <property type="molecule type" value="Genomic_DNA"/>
</dbReference>
<sequence>MKPMTSNLPEDTQRPQLKLWQRLIVKMAGKIQTGQLTLKFPHNRSVIIEGRKPGPKAELYLKNARPVLGLMTDGDVGFARAFIDGDCDSPDLSAFLDLAIANENELASVLSSSALFAFLGRVRHRLRGNTRRGSRKNIAFHYDLGNDFYTRWLDETMTYSSALYEERERSLSEAQIAKYDRIIARLQLGPEDRVLEIGCGWGGFAEHAASRTGCHVTGLTLSREQAKFARERLEKKGLGEKTDIRLEDYRDVKGTYDKVVSIEMFEAVGEENWPVFFNAVNQRLCPGGSAVIQSIVIEDHRMDDYRRNPDFIQTFIFPGGMLPSFETFKSGACEAGLMVKDLFDFGKDYGRTLLEWEQRFLNEWSSIRPLGFDERFCRMWRYYLNYCASGFNAGNISVAQFQLQKPAV</sequence>
<evidence type="ECO:0000256" key="5">
    <source>
        <dbReference type="ARBA" id="ARBA00023098"/>
    </source>
</evidence>
<dbReference type="PIRSF" id="PIRSF003085">
    <property type="entry name" value="CMAS"/>
    <property type="match status" value="1"/>
</dbReference>
<dbReference type="InterPro" id="IPR029063">
    <property type="entry name" value="SAM-dependent_MTases_sf"/>
</dbReference>
<dbReference type="PANTHER" id="PTHR43667">
    <property type="entry name" value="CYCLOPROPANE-FATTY-ACYL-PHOSPHOLIPID SYNTHASE"/>
    <property type="match status" value="1"/>
</dbReference>
<dbReference type="AlphaFoldDB" id="A0A4R3NES4"/>
<dbReference type="GO" id="GO:0008610">
    <property type="term" value="P:lipid biosynthetic process"/>
    <property type="evidence" value="ECO:0007669"/>
    <property type="project" value="InterPro"/>
</dbReference>
<organism evidence="7 8">
    <name type="scientific">Martelella mediterranea</name>
    <dbReference type="NCBI Taxonomy" id="293089"/>
    <lineage>
        <taxon>Bacteria</taxon>
        <taxon>Pseudomonadati</taxon>
        <taxon>Pseudomonadota</taxon>
        <taxon>Alphaproteobacteria</taxon>
        <taxon>Hyphomicrobiales</taxon>
        <taxon>Aurantimonadaceae</taxon>
        <taxon>Martelella</taxon>
    </lineage>
</organism>
<evidence type="ECO:0000256" key="4">
    <source>
        <dbReference type="ARBA" id="ARBA00022691"/>
    </source>
</evidence>
<accession>A0A4R3NES4</accession>
<keyword evidence="8" id="KW-1185">Reference proteome</keyword>
<dbReference type="GO" id="GO:0008168">
    <property type="term" value="F:methyltransferase activity"/>
    <property type="evidence" value="ECO:0007669"/>
    <property type="project" value="UniProtKB-KW"/>
</dbReference>
<protein>
    <submittedName>
        <fullName evidence="7">Cyclopropane-fatty-acyl-phospholipid synthase</fullName>
    </submittedName>
</protein>
<reference evidence="7 8" key="1">
    <citation type="submission" date="2019-03" db="EMBL/GenBank/DDBJ databases">
        <title>Freshwater and sediment microbial communities from various areas in North America, analyzing microbe dynamics in response to fracking.</title>
        <authorList>
            <person name="Lamendella R."/>
        </authorList>
    </citation>
    <scope>NUCLEOTIDE SEQUENCE [LARGE SCALE GENOMIC DNA]</scope>
    <source>
        <strain evidence="7 8">175.2</strain>
    </source>
</reference>
<gene>
    <name evidence="7" type="ORF">EDC90_10462</name>
</gene>
<dbReference type="InterPro" id="IPR003333">
    <property type="entry name" value="CMAS"/>
</dbReference>
<proteinExistence type="inferred from homology"/>
<keyword evidence="5" id="KW-0443">Lipid metabolism</keyword>
<name>A0A4R3NES4_9HYPH</name>
<evidence type="ECO:0000256" key="3">
    <source>
        <dbReference type="ARBA" id="ARBA00022679"/>
    </source>
</evidence>
<evidence type="ECO:0000313" key="8">
    <source>
        <dbReference type="Proteomes" id="UP000295097"/>
    </source>
</evidence>
<comment type="caution">
    <text evidence="7">The sequence shown here is derived from an EMBL/GenBank/DDBJ whole genome shotgun (WGS) entry which is preliminary data.</text>
</comment>
<dbReference type="Proteomes" id="UP000295097">
    <property type="component" value="Unassembled WGS sequence"/>
</dbReference>
<evidence type="ECO:0000256" key="6">
    <source>
        <dbReference type="PIRSR" id="PIRSR003085-1"/>
    </source>
</evidence>
<keyword evidence="4" id="KW-0949">S-adenosyl-L-methionine</keyword>
<evidence type="ECO:0000256" key="1">
    <source>
        <dbReference type="ARBA" id="ARBA00010815"/>
    </source>
</evidence>
<dbReference type="InterPro" id="IPR050723">
    <property type="entry name" value="CFA/CMAS"/>
</dbReference>
<dbReference type="PANTHER" id="PTHR43667:SF2">
    <property type="entry name" value="FATTY ACID C-METHYL TRANSFERASE"/>
    <property type="match status" value="1"/>
</dbReference>
<dbReference type="Gene3D" id="3.40.50.150">
    <property type="entry name" value="Vaccinia Virus protein VP39"/>
    <property type="match status" value="1"/>
</dbReference>
<evidence type="ECO:0000256" key="2">
    <source>
        <dbReference type="ARBA" id="ARBA00022603"/>
    </source>
</evidence>
<dbReference type="GO" id="GO:0032259">
    <property type="term" value="P:methylation"/>
    <property type="evidence" value="ECO:0007669"/>
    <property type="project" value="UniProtKB-KW"/>
</dbReference>
<feature type="active site" evidence="6">
    <location>
        <position position="387"/>
    </location>
</feature>
<dbReference type="SUPFAM" id="SSF53335">
    <property type="entry name" value="S-adenosyl-L-methionine-dependent methyltransferases"/>
    <property type="match status" value="1"/>
</dbReference>
<keyword evidence="3" id="KW-0808">Transferase</keyword>
<keyword evidence="2" id="KW-0489">Methyltransferase</keyword>
<dbReference type="Pfam" id="PF02353">
    <property type="entry name" value="CMAS"/>
    <property type="match status" value="1"/>
</dbReference>
<comment type="similarity">
    <text evidence="1">Belongs to the CFA/CMAS family.</text>
</comment>